<evidence type="ECO:0008006" key="5">
    <source>
        <dbReference type="Google" id="ProtNLM"/>
    </source>
</evidence>
<evidence type="ECO:0000256" key="2">
    <source>
        <dbReference type="SAM" id="MobiDB-lite"/>
    </source>
</evidence>
<dbReference type="EMBL" id="JAACJM010000227">
    <property type="protein sequence ID" value="KAF5336626.1"/>
    <property type="molecule type" value="Genomic_DNA"/>
</dbReference>
<feature type="compositionally biased region" description="Acidic residues" evidence="2">
    <location>
        <begin position="576"/>
        <end position="590"/>
    </location>
</feature>
<evidence type="ECO:0000313" key="3">
    <source>
        <dbReference type="EMBL" id="KAF5336626.1"/>
    </source>
</evidence>
<protein>
    <recommendedName>
        <fullName evidence="5">F-box domain-containing protein</fullName>
    </recommendedName>
</protein>
<evidence type="ECO:0000313" key="4">
    <source>
        <dbReference type="Proteomes" id="UP000559256"/>
    </source>
</evidence>
<proteinExistence type="predicted"/>
<feature type="region of interest" description="Disordered" evidence="2">
    <location>
        <begin position="571"/>
        <end position="620"/>
    </location>
</feature>
<sequence length="634" mass="71272">MPDTFIAHDPDTRRAVELDSRICVGHHPEDVDRKRAKFAVIAKDIAQLTQEIERVEKVLDNLKETRKNAVFQLKMGEALLAPISRLSKDVLAEVFEHYCREEVEDLPLIHAHPADIISSVCALWKEIAYITPTLWSYIHISGVANPFAKNPIDHEATRLTLARVLTLSRDAPLHILFSCDSTEWHKDRLNLELLHDLFKHSYRWSSADILIDSEINLVSKAFHFFFTASSASSQQCPFPLLQSLHLCIDKGDGIYISDPRATFVPTDGPSLPALRDFSVTCYSVAVPMPTSPLGRPSWRLLVDPALITSLEAVEQFHDKDLLVLGQFKSLQRLLLRNYQGIAQEPSGDLDERIVHLSSITHLVIRPHMYFGSTVTLTLFSRLSLPNLTSLEISQFGSCPDPLGIWSATGFAEMVEHSSCNLRSLFLDEIQINLEDLMDLLRLTPCLTHLTFCEYGEPDVETEVAAAIFSYLTWSTPGQNDGNLPKLTDIDLRTRSFLDHVLMGKICDLLESRMSGEVSTLKYFRFEPRLSSSPDIAGYTDPGPEVLRFEELVRGSLSRKAFFLVIPDFSGSTCSDSEQDSDSEVDSDSDLETYSFHSGSYYSDPPLAPHDDDRLDTNLPNYPTGSDVLLRSYYG</sequence>
<feature type="coiled-coil region" evidence="1">
    <location>
        <begin position="45"/>
        <end position="72"/>
    </location>
</feature>
<reference evidence="3 4" key="1">
    <citation type="journal article" date="2020" name="ISME J.">
        <title>Uncovering the hidden diversity of litter-decomposition mechanisms in mushroom-forming fungi.</title>
        <authorList>
            <person name="Floudas D."/>
            <person name="Bentzer J."/>
            <person name="Ahren D."/>
            <person name="Johansson T."/>
            <person name="Persson P."/>
            <person name="Tunlid A."/>
        </authorList>
    </citation>
    <scope>NUCLEOTIDE SEQUENCE [LARGE SCALE GENOMIC DNA]</scope>
    <source>
        <strain evidence="3 4">CBS 291.85</strain>
    </source>
</reference>
<gene>
    <name evidence="3" type="ORF">D9758_015931</name>
</gene>
<evidence type="ECO:0000256" key="1">
    <source>
        <dbReference type="SAM" id="Coils"/>
    </source>
</evidence>
<accession>A0A8H5FH64</accession>
<dbReference type="InterPro" id="IPR032675">
    <property type="entry name" value="LRR_dom_sf"/>
</dbReference>
<comment type="caution">
    <text evidence="3">The sequence shown here is derived from an EMBL/GenBank/DDBJ whole genome shotgun (WGS) entry which is preliminary data.</text>
</comment>
<organism evidence="3 4">
    <name type="scientific">Tetrapyrgos nigripes</name>
    <dbReference type="NCBI Taxonomy" id="182062"/>
    <lineage>
        <taxon>Eukaryota</taxon>
        <taxon>Fungi</taxon>
        <taxon>Dikarya</taxon>
        <taxon>Basidiomycota</taxon>
        <taxon>Agaricomycotina</taxon>
        <taxon>Agaricomycetes</taxon>
        <taxon>Agaricomycetidae</taxon>
        <taxon>Agaricales</taxon>
        <taxon>Marasmiineae</taxon>
        <taxon>Marasmiaceae</taxon>
        <taxon>Tetrapyrgos</taxon>
    </lineage>
</organism>
<keyword evidence="1" id="KW-0175">Coiled coil</keyword>
<keyword evidence="4" id="KW-1185">Reference proteome</keyword>
<dbReference type="Gene3D" id="3.80.10.10">
    <property type="entry name" value="Ribonuclease Inhibitor"/>
    <property type="match status" value="1"/>
</dbReference>
<dbReference type="OrthoDB" id="3071729at2759"/>
<dbReference type="AlphaFoldDB" id="A0A8H5FH64"/>
<dbReference type="SUPFAM" id="SSF52047">
    <property type="entry name" value="RNI-like"/>
    <property type="match status" value="1"/>
</dbReference>
<name>A0A8H5FH64_9AGAR</name>
<dbReference type="Proteomes" id="UP000559256">
    <property type="component" value="Unassembled WGS sequence"/>
</dbReference>